<sequence>MKIRQALIGLSIALGLATGARGAELYPGLQYEQREVAATEPARAHIVAIDLRQSGLHFGVTFADTSKGMEHVAWTTSAYMTKRHAQLAINGGFFSPWKPGSTGQGDYYPQEGDPVNASGALISAGNMVSPVESIKPERINAMLCFDRANVAIVDGQTCPQGFTDGIAAGPRLLNSGKTPPLTGDFSTTLHPRTAFGISANRERAWIVTIDGRQANSKGMSLPDLAALFASLGASDAINLDGGGSTTLVTEGDDGRAKVLNSPIQTGVLGKERPVANHVLLFVPHEHASPAASSREKEPELVWHAAGHDDWAPEGRAWADEARLRYFDRFPAAAEASVPEKVWNLSRQTAGMMFRFKTDAATIWVDYELMDGKKISMPHMPATGVSGVDLYARDEQEGGKWKWVGVTKPTAAKVRMALIEGLRPGMREYAAYLPLYNGVERISFGVNRDASFQSLAPRSLKPILFYGTSITQGASASRPGMAHAAILGRRLDRPVINLGFSGNGKMDQSVGALIGRVDAAAIVIDCAPNMNAELIRERAVPLVEQIRAAHRDTPIVLVEDRRFTNAWITPAKRAYHDANHAALKEAYASLQREGIERLYFIPGDELYGADTEGATDASHASDLGFMRQADAFEPVLRKALDHATPMQLKSQISPRGANSSAQ</sequence>
<keyword evidence="5" id="KW-0326">Glycosidase</keyword>
<evidence type="ECO:0000259" key="3">
    <source>
        <dbReference type="Pfam" id="PF14606"/>
    </source>
</evidence>
<reference evidence="5 6" key="1">
    <citation type="journal article" date="2021" name="Int. J. Syst. Evol. Microbiol.">
        <title>Steroidobacter gossypii sp. nov., isolated from soil of cotton cropping field.</title>
        <authorList>
            <person name="Huang R."/>
            <person name="Yang S."/>
            <person name="Zhen C."/>
            <person name="Liu W."/>
        </authorList>
    </citation>
    <scope>NUCLEOTIDE SEQUENCE [LARGE SCALE GENOMIC DNA]</scope>
    <source>
        <strain evidence="5 6">S1-65</strain>
    </source>
</reference>
<gene>
    <name evidence="5" type="ORF">JM946_13335</name>
</gene>
<evidence type="ECO:0000313" key="6">
    <source>
        <dbReference type="Proteomes" id="UP000661077"/>
    </source>
</evidence>
<dbReference type="Gene3D" id="3.40.50.1110">
    <property type="entry name" value="SGNH hydrolase"/>
    <property type="match status" value="1"/>
</dbReference>
<protein>
    <submittedName>
        <fullName evidence="5">Phosphodiester glycosidase family protein</fullName>
    </submittedName>
</protein>
<evidence type="ECO:0000259" key="4">
    <source>
        <dbReference type="Pfam" id="PF14607"/>
    </source>
</evidence>
<dbReference type="Pfam" id="PF14606">
    <property type="entry name" value="Lipase_GDSL_3"/>
    <property type="match status" value="1"/>
</dbReference>
<feature type="signal peptide" evidence="1">
    <location>
        <begin position="1"/>
        <end position="22"/>
    </location>
</feature>
<feature type="domain" description="SGNH hydrolase-type esterase N-terminal" evidence="4">
    <location>
        <begin position="302"/>
        <end position="451"/>
    </location>
</feature>
<comment type="caution">
    <text evidence="5">The sequence shown here is derived from an EMBL/GenBank/DDBJ whole genome shotgun (WGS) entry which is preliminary data.</text>
</comment>
<dbReference type="GO" id="GO:0016798">
    <property type="term" value="F:hydrolase activity, acting on glycosyl bonds"/>
    <property type="evidence" value="ECO:0007669"/>
    <property type="project" value="UniProtKB-KW"/>
</dbReference>
<dbReference type="InterPro" id="IPR032740">
    <property type="entry name" value="GxDLY"/>
</dbReference>
<organism evidence="5 6">
    <name type="scientific">Steroidobacter gossypii</name>
    <dbReference type="NCBI Taxonomy" id="2805490"/>
    <lineage>
        <taxon>Bacteria</taxon>
        <taxon>Pseudomonadati</taxon>
        <taxon>Pseudomonadota</taxon>
        <taxon>Gammaproteobacteria</taxon>
        <taxon>Steroidobacterales</taxon>
        <taxon>Steroidobacteraceae</taxon>
        <taxon>Steroidobacter</taxon>
    </lineage>
</organism>
<dbReference type="Pfam" id="PF09992">
    <property type="entry name" value="NAGPA"/>
    <property type="match status" value="1"/>
</dbReference>
<dbReference type="RefSeq" id="WP_203167768.1">
    <property type="nucleotide sequence ID" value="NZ_JAEVLS010000002.1"/>
</dbReference>
<keyword evidence="6" id="KW-1185">Reference proteome</keyword>
<dbReference type="EMBL" id="JAEVLS010000002">
    <property type="protein sequence ID" value="MBM0105742.1"/>
    <property type="molecule type" value="Genomic_DNA"/>
</dbReference>
<feature type="domain" description="Phosphodiester glycosidase" evidence="2">
    <location>
        <begin position="85"/>
        <end position="280"/>
    </location>
</feature>
<dbReference type="PANTHER" id="PTHR40446">
    <property type="entry name" value="N-ACETYLGLUCOSAMINE-1-PHOSPHODIESTER ALPHA-N-ACETYLGLUCOSAMINIDASE"/>
    <property type="match status" value="1"/>
</dbReference>
<dbReference type="Pfam" id="PF14607">
    <property type="entry name" value="GxDLY"/>
    <property type="match status" value="1"/>
</dbReference>
<feature type="chain" id="PRO_5046266515" evidence="1">
    <location>
        <begin position="23"/>
        <end position="661"/>
    </location>
</feature>
<keyword evidence="5" id="KW-0378">Hydrolase</keyword>
<name>A0ABS1WXN3_9GAMM</name>
<proteinExistence type="predicted"/>
<feature type="domain" description="SGNH hydrolase-type esterase" evidence="3">
    <location>
        <begin position="460"/>
        <end position="636"/>
    </location>
</feature>
<keyword evidence="1" id="KW-0732">Signal</keyword>
<evidence type="ECO:0000313" key="5">
    <source>
        <dbReference type="EMBL" id="MBM0105742.1"/>
    </source>
</evidence>
<dbReference type="PANTHER" id="PTHR40446:SF2">
    <property type="entry name" value="N-ACETYLGLUCOSAMINE-1-PHOSPHODIESTER ALPHA-N-ACETYLGLUCOSAMINIDASE"/>
    <property type="match status" value="1"/>
</dbReference>
<dbReference type="SUPFAM" id="SSF52266">
    <property type="entry name" value="SGNH hydrolase"/>
    <property type="match status" value="1"/>
</dbReference>
<dbReference type="InterPro" id="IPR013830">
    <property type="entry name" value="SGNH_hydro"/>
</dbReference>
<accession>A0ABS1WXN3</accession>
<dbReference type="InterPro" id="IPR018711">
    <property type="entry name" value="NAGPA"/>
</dbReference>
<evidence type="ECO:0000256" key="1">
    <source>
        <dbReference type="SAM" id="SignalP"/>
    </source>
</evidence>
<dbReference type="InterPro" id="IPR036514">
    <property type="entry name" value="SGNH_hydro_sf"/>
</dbReference>
<dbReference type="Proteomes" id="UP000661077">
    <property type="component" value="Unassembled WGS sequence"/>
</dbReference>
<evidence type="ECO:0000259" key="2">
    <source>
        <dbReference type="Pfam" id="PF09992"/>
    </source>
</evidence>
<dbReference type="CDD" id="cd01844">
    <property type="entry name" value="SGNH_hydrolase_like_6"/>
    <property type="match status" value="1"/>
</dbReference>
<dbReference type="Gene3D" id="2.60.120.260">
    <property type="entry name" value="Galactose-binding domain-like"/>
    <property type="match status" value="1"/>
</dbReference>